<feature type="transmembrane region" description="Helical" evidence="1">
    <location>
        <begin position="55"/>
        <end position="73"/>
    </location>
</feature>
<keyword evidence="3" id="KW-1185">Reference proteome</keyword>
<sequence length="137" mass="16388">MYKFLVNNGVNVPQEMWRVRVPLKVKKNLWYLKREVILTKDNLAKRNWKGRGRKNNLTLLAGAASICWALWLIRNDSVFDKRKLKTYLGTHWLRFWAQLQRMDDQRNLLVKACQRLEPQATHFFASRGWPFAFHLSC</sequence>
<dbReference type="Proteomes" id="UP001341281">
    <property type="component" value="Chromosome 03"/>
</dbReference>
<proteinExistence type="predicted"/>
<keyword evidence="1" id="KW-0812">Transmembrane</keyword>
<gene>
    <name evidence="2" type="ORF">U9M48_013798</name>
</gene>
<evidence type="ECO:0008006" key="4">
    <source>
        <dbReference type="Google" id="ProtNLM"/>
    </source>
</evidence>
<reference evidence="2 3" key="1">
    <citation type="submission" date="2024-02" db="EMBL/GenBank/DDBJ databases">
        <title>High-quality chromosome-scale genome assembly of Pensacola bahiagrass (Paspalum notatum Flugge var. saurae).</title>
        <authorList>
            <person name="Vega J.M."/>
            <person name="Podio M."/>
            <person name="Orjuela J."/>
            <person name="Siena L.A."/>
            <person name="Pessino S.C."/>
            <person name="Combes M.C."/>
            <person name="Mariac C."/>
            <person name="Albertini E."/>
            <person name="Pupilli F."/>
            <person name="Ortiz J.P.A."/>
            <person name="Leblanc O."/>
        </authorList>
    </citation>
    <scope>NUCLEOTIDE SEQUENCE [LARGE SCALE GENOMIC DNA]</scope>
    <source>
        <strain evidence="2">R1</strain>
        <tissue evidence="2">Leaf</tissue>
    </source>
</reference>
<protein>
    <recommendedName>
        <fullName evidence="4">Reverse transcriptase zinc-binding domain-containing protein</fullName>
    </recommendedName>
</protein>
<evidence type="ECO:0000256" key="1">
    <source>
        <dbReference type="SAM" id="Phobius"/>
    </source>
</evidence>
<organism evidence="2 3">
    <name type="scientific">Paspalum notatum var. saurae</name>
    <dbReference type="NCBI Taxonomy" id="547442"/>
    <lineage>
        <taxon>Eukaryota</taxon>
        <taxon>Viridiplantae</taxon>
        <taxon>Streptophyta</taxon>
        <taxon>Embryophyta</taxon>
        <taxon>Tracheophyta</taxon>
        <taxon>Spermatophyta</taxon>
        <taxon>Magnoliopsida</taxon>
        <taxon>Liliopsida</taxon>
        <taxon>Poales</taxon>
        <taxon>Poaceae</taxon>
        <taxon>PACMAD clade</taxon>
        <taxon>Panicoideae</taxon>
        <taxon>Andropogonodae</taxon>
        <taxon>Paspaleae</taxon>
        <taxon>Paspalinae</taxon>
        <taxon>Paspalum</taxon>
    </lineage>
</organism>
<keyword evidence="1" id="KW-1133">Transmembrane helix</keyword>
<name>A0AAQ3T0N3_PASNO</name>
<dbReference type="AlphaFoldDB" id="A0AAQ3T0N3"/>
<evidence type="ECO:0000313" key="3">
    <source>
        <dbReference type="Proteomes" id="UP001341281"/>
    </source>
</evidence>
<accession>A0AAQ3T0N3</accession>
<keyword evidence="1" id="KW-0472">Membrane</keyword>
<dbReference type="EMBL" id="CP144747">
    <property type="protein sequence ID" value="WVZ64246.1"/>
    <property type="molecule type" value="Genomic_DNA"/>
</dbReference>
<evidence type="ECO:0000313" key="2">
    <source>
        <dbReference type="EMBL" id="WVZ64246.1"/>
    </source>
</evidence>